<accession>A0A517NW22</accession>
<evidence type="ECO:0000313" key="1">
    <source>
        <dbReference type="EMBL" id="QDT11333.1"/>
    </source>
</evidence>
<dbReference type="EMBL" id="CP036526">
    <property type="protein sequence ID" value="QDT11333.1"/>
    <property type="molecule type" value="Genomic_DNA"/>
</dbReference>
<name>A0A517NW22_9BACT</name>
<keyword evidence="2" id="KW-1185">Reference proteome</keyword>
<protein>
    <submittedName>
        <fullName evidence="1">Uncharacterized protein</fullName>
    </submittedName>
</protein>
<sequence>MLTSSPQFERDRLFDIPVFVATLCEASIAVSSTDCDDPADFVKTLFWEALVSQPMCLPLFIHEFAAE</sequence>
<gene>
    <name evidence="1" type="ORF">K239x_33280</name>
</gene>
<dbReference type="AlphaFoldDB" id="A0A517NW22"/>
<dbReference type="Proteomes" id="UP000319817">
    <property type="component" value="Chromosome"/>
</dbReference>
<reference evidence="1 2" key="1">
    <citation type="submission" date="2019-02" db="EMBL/GenBank/DDBJ databases">
        <title>Deep-cultivation of Planctomycetes and their phenomic and genomic characterization uncovers novel biology.</title>
        <authorList>
            <person name="Wiegand S."/>
            <person name="Jogler M."/>
            <person name="Boedeker C."/>
            <person name="Pinto D."/>
            <person name="Vollmers J."/>
            <person name="Rivas-Marin E."/>
            <person name="Kohn T."/>
            <person name="Peeters S.H."/>
            <person name="Heuer A."/>
            <person name="Rast P."/>
            <person name="Oberbeckmann S."/>
            <person name="Bunk B."/>
            <person name="Jeske O."/>
            <person name="Meyerdierks A."/>
            <person name="Storesund J.E."/>
            <person name="Kallscheuer N."/>
            <person name="Luecker S."/>
            <person name="Lage O.M."/>
            <person name="Pohl T."/>
            <person name="Merkel B.J."/>
            <person name="Hornburger P."/>
            <person name="Mueller R.-W."/>
            <person name="Bruemmer F."/>
            <person name="Labrenz M."/>
            <person name="Spormann A.M."/>
            <person name="Op den Camp H."/>
            <person name="Overmann J."/>
            <person name="Amann R."/>
            <person name="Jetten M.S.M."/>
            <person name="Mascher T."/>
            <person name="Medema M.H."/>
            <person name="Devos D.P."/>
            <person name="Kaster A.-K."/>
            <person name="Ovreas L."/>
            <person name="Rohde M."/>
            <person name="Galperin M.Y."/>
            <person name="Jogler C."/>
        </authorList>
    </citation>
    <scope>NUCLEOTIDE SEQUENCE [LARGE SCALE GENOMIC DNA]</scope>
    <source>
        <strain evidence="1 2">K23_9</strain>
    </source>
</reference>
<organism evidence="1 2">
    <name type="scientific">Stieleria marina</name>
    <dbReference type="NCBI Taxonomy" id="1930275"/>
    <lineage>
        <taxon>Bacteria</taxon>
        <taxon>Pseudomonadati</taxon>
        <taxon>Planctomycetota</taxon>
        <taxon>Planctomycetia</taxon>
        <taxon>Pirellulales</taxon>
        <taxon>Pirellulaceae</taxon>
        <taxon>Stieleria</taxon>
    </lineage>
</organism>
<evidence type="ECO:0000313" key="2">
    <source>
        <dbReference type="Proteomes" id="UP000319817"/>
    </source>
</evidence>
<proteinExistence type="predicted"/>